<evidence type="ECO:0000256" key="9">
    <source>
        <dbReference type="SAM" id="Phobius"/>
    </source>
</evidence>
<dbReference type="InterPro" id="IPR036890">
    <property type="entry name" value="HATPase_C_sf"/>
</dbReference>
<feature type="transmembrane region" description="Helical" evidence="9">
    <location>
        <begin position="116"/>
        <end position="136"/>
    </location>
</feature>
<feature type="domain" description="Histidine kinase" evidence="10">
    <location>
        <begin position="322"/>
        <end position="410"/>
    </location>
</feature>
<dbReference type="InterPro" id="IPR050482">
    <property type="entry name" value="Sensor_HK_TwoCompSys"/>
</dbReference>
<keyword evidence="8" id="KW-0902">Two-component regulatory system</keyword>
<evidence type="ECO:0000256" key="7">
    <source>
        <dbReference type="ARBA" id="ARBA00022840"/>
    </source>
</evidence>
<dbReference type="Pfam" id="PF23539">
    <property type="entry name" value="DUF7134"/>
    <property type="match status" value="1"/>
</dbReference>
<dbReference type="PANTHER" id="PTHR24421">
    <property type="entry name" value="NITRATE/NITRITE SENSOR PROTEIN NARX-RELATED"/>
    <property type="match status" value="1"/>
</dbReference>
<dbReference type="GO" id="GO:0046983">
    <property type="term" value="F:protein dimerization activity"/>
    <property type="evidence" value="ECO:0007669"/>
    <property type="project" value="InterPro"/>
</dbReference>
<evidence type="ECO:0000256" key="2">
    <source>
        <dbReference type="ARBA" id="ARBA00012438"/>
    </source>
</evidence>
<dbReference type="SUPFAM" id="SSF55874">
    <property type="entry name" value="ATPase domain of HSP90 chaperone/DNA topoisomerase II/histidine kinase"/>
    <property type="match status" value="1"/>
</dbReference>
<keyword evidence="9" id="KW-1133">Transmembrane helix</keyword>
<dbReference type="EC" id="2.7.13.3" evidence="2"/>
<dbReference type="GO" id="GO:0005524">
    <property type="term" value="F:ATP binding"/>
    <property type="evidence" value="ECO:0007669"/>
    <property type="project" value="UniProtKB-KW"/>
</dbReference>
<keyword evidence="9" id="KW-0472">Membrane</keyword>
<evidence type="ECO:0000256" key="6">
    <source>
        <dbReference type="ARBA" id="ARBA00022777"/>
    </source>
</evidence>
<dbReference type="Gene3D" id="3.30.565.10">
    <property type="entry name" value="Histidine kinase-like ATPase, C-terminal domain"/>
    <property type="match status" value="1"/>
</dbReference>
<keyword evidence="5" id="KW-0547">Nucleotide-binding</keyword>
<protein>
    <recommendedName>
        <fullName evidence="2">histidine kinase</fullName>
        <ecNumber evidence="2">2.7.13.3</ecNumber>
    </recommendedName>
</protein>
<dbReference type="Pfam" id="PF07730">
    <property type="entry name" value="HisKA_3"/>
    <property type="match status" value="1"/>
</dbReference>
<evidence type="ECO:0000256" key="4">
    <source>
        <dbReference type="ARBA" id="ARBA00022679"/>
    </source>
</evidence>
<reference evidence="11" key="1">
    <citation type="submission" date="2016-10" db="EMBL/GenBank/DDBJ databases">
        <title>Draft Genome Sequence of Nocardioides luteus Strain BAFB, an Alkane-Degrading Bacterium Isolated from JP-7 Polluted Soil.</title>
        <authorList>
            <person name="Brown L."/>
            <person name="Ruiz O.N."/>
            <person name="Gunasekera T."/>
        </authorList>
    </citation>
    <scope>NUCLEOTIDE SEQUENCE [LARGE SCALE GENOMIC DNA]</scope>
    <source>
        <strain evidence="11">BAFB</strain>
    </source>
</reference>
<dbReference type="OrthoDB" id="227596at2"/>
<dbReference type="GO" id="GO:0000155">
    <property type="term" value="F:phosphorelay sensor kinase activity"/>
    <property type="evidence" value="ECO:0007669"/>
    <property type="project" value="InterPro"/>
</dbReference>
<feature type="transmembrane region" description="Helical" evidence="9">
    <location>
        <begin position="74"/>
        <end position="95"/>
    </location>
</feature>
<evidence type="ECO:0000256" key="8">
    <source>
        <dbReference type="ARBA" id="ARBA00023012"/>
    </source>
</evidence>
<keyword evidence="4" id="KW-0808">Transferase</keyword>
<dbReference type="Proteomes" id="UP000033772">
    <property type="component" value="Unassembled WGS sequence"/>
</dbReference>
<keyword evidence="9" id="KW-0812">Transmembrane</keyword>
<dbReference type="STRING" id="1844.UG56_027205"/>
<dbReference type="AlphaFoldDB" id="A0A1J4MWA6"/>
<comment type="catalytic activity">
    <reaction evidence="1">
        <text>ATP + protein L-histidine = ADP + protein N-phospho-L-histidine.</text>
        <dbReference type="EC" id="2.7.13.3"/>
    </reaction>
</comment>
<name>A0A1J4MWA6_9ACTN</name>
<dbReference type="SMART" id="SM00387">
    <property type="entry name" value="HATPase_c"/>
    <property type="match status" value="1"/>
</dbReference>
<evidence type="ECO:0000256" key="3">
    <source>
        <dbReference type="ARBA" id="ARBA00022553"/>
    </source>
</evidence>
<dbReference type="InterPro" id="IPR055558">
    <property type="entry name" value="DUF7134"/>
</dbReference>
<evidence type="ECO:0000259" key="10">
    <source>
        <dbReference type="PROSITE" id="PS50109"/>
    </source>
</evidence>
<keyword evidence="7" id="KW-0067">ATP-binding</keyword>
<dbReference type="EMBL" id="JZDQ02000068">
    <property type="protein sequence ID" value="OIJ23578.1"/>
    <property type="molecule type" value="Genomic_DNA"/>
</dbReference>
<dbReference type="PROSITE" id="PS50109">
    <property type="entry name" value="HIS_KIN"/>
    <property type="match status" value="1"/>
</dbReference>
<sequence length="413" mass="43753">MEELVRPWRLGPRGRWWFDVLLAGTLFLIIPFYAIQVMLNGGAARDVDSSSHVADLVLVVLQLVPLLWRRRHPVIVYAIVAGACGLQVLLIDYPLVSQVSFPIAVYSVARYARPRWGLAALAVGLLGSVLGTHDWLSSVGTASTGEVQDGINWSSYVPVALSLATFPVAAWALGALARTRAAYVDSLIQRNEQLRREAEQRAELGATQERARIAREMHDVVAHGLSVIVVQADGARYAAEQDPALAPKALETVAQTAREALAEMRQLLGLLRDGDALTRPQPRLGDIATLVEETRAGGMELTATLPEPGLAVPEGVALTAFRVVQESLSNVRKHAGPGAAATVAVTAAGDTLEIEVTDDGRGAAADASGDSGGLGLIGMRERITAHNGTLETGPAPGGGFRVYATLPLIGLAQ</sequence>
<accession>A0A1J4MWA6</accession>
<dbReference type="InterPro" id="IPR003594">
    <property type="entry name" value="HATPase_dom"/>
</dbReference>
<evidence type="ECO:0000256" key="1">
    <source>
        <dbReference type="ARBA" id="ARBA00000085"/>
    </source>
</evidence>
<dbReference type="InterPro" id="IPR011712">
    <property type="entry name" value="Sig_transdc_His_kin_sub3_dim/P"/>
</dbReference>
<feature type="transmembrane region" description="Helical" evidence="9">
    <location>
        <begin position="156"/>
        <end position="177"/>
    </location>
</feature>
<dbReference type="Gene3D" id="1.20.5.1930">
    <property type="match status" value="1"/>
</dbReference>
<dbReference type="InterPro" id="IPR005467">
    <property type="entry name" value="His_kinase_dom"/>
</dbReference>
<evidence type="ECO:0000256" key="5">
    <source>
        <dbReference type="ARBA" id="ARBA00022741"/>
    </source>
</evidence>
<dbReference type="CDD" id="cd16917">
    <property type="entry name" value="HATPase_UhpB-NarQ-NarX-like"/>
    <property type="match status" value="1"/>
</dbReference>
<dbReference type="Pfam" id="PF02518">
    <property type="entry name" value="HATPase_c"/>
    <property type="match status" value="1"/>
</dbReference>
<dbReference type="RefSeq" id="WP_071327369.1">
    <property type="nucleotide sequence ID" value="NZ_JZDQ02000068.1"/>
</dbReference>
<proteinExistence type="predicted"/>
<dbReference type="GO" id="GO:0016020">
    <property type="term" value="C:membrane"/>
    <property type="evidence" value="ECO:0007669"/>
    <property type="project" value="InterPro"/>
</dbReference>
<keyword evidence="12" id="KW-1185">Reference proteome</keyword>
<evidence type="ECO:0000313" key="11">
    <source>
        <dbReference type="EMBL" id="OIJ23578.1"/>
    </source>
</evidence>
<feature type="transmembrane region" description="Helical" evidence="9">
    <location>
        <begin position="20"/>
        <end position="39"/>
    </location>
</feature>
<dbReference type="PANTHER" id="PTHR24421:SF10">
    <property type="entry name" value="NITRATE_NITRITE SENSOR PROTEIN NARQ"/>
    <property type="match status" value="1"/>
</dbReference>
<keyword evidence="6" id="KW-0418">Kinase</keyword>
<keyword evidence="3" id="KW-0597">Phosphoprotein</keyword>
<evidence type="ECO:0000313" key="12">
    <source>
        <dbReference type="Proteomes" id="UP000033772"/>
    </source>
</evidence>
<comment type="caution">
    <text evidence="11">The sequence shown here is derived from an EMBL/GenBank/DDBJ whole genome shotgun (WGS) entry which is preliminary data.</text>
</comment>
<gene>
    <name evidence="11" type="ORF">UG56_027205</name>
</gene>
<organism evidence="11 12">
    <name type="scientific">Nocardioides luteus</name>
    <dbReference type="NCBI Taxonomy" id="1844"/>
    <lineage>
        <taxon>Bacteria</taxon>
        <taxon>Bacillati</taxon>
        <taxon>Actinomycetota</taxon>
        <taxon>Actinomycetes</taxon>
        <taxon>Propionibacteriales</taxon>
        <taxon>Nocardioidaceae</taxon>
        <taxon>Nocardioides</taxon>
    </lineage>
</organism>